<reference evidence="1 2" key="1">
    <citation type="submission" date="2018-11" db="EMBL/GenBank/DDBJ databases">
        <title>Genomic Encyclopedia of Type Strains, Phase IV (KMG-IV): sequencing the most valuable type-strain genomes for metagenomic binning, comparative biology and taxonomic classification.</title>
        <authorList>
            <person name="Goeker M."/>
        </authorList>
    </citation>
    <scope>NUCLEOTIDE SEQUENCE [LARGE SCALE GENOMIC DNA]</scope>
    <source>
        <strain evidence="1 2">DSM 25623</strain>
    </source>
</reference>
<organism evidence="1 2">
    <name type="scientific">Vulcaniibacterium tengchongense</name>
    <dbReference type="NCBI Taxonomy" id="1273429"/>
    <lineage>
        <taxon>Bacteria</taxon>
        <taxon>Pseudomonadati</taxon>
        <taxon>Pseudomonadota</taxon>
        <taxon>Gammaproteobacteria</taxon>
        <taxon>Lysobacterales</taxon>
        <taxon>Lysobacteraceae</taxon>
        <taxon>Vulcaniibacterium</taxon>
    </lineage>
</organism>
<accession>A0A3N4VB76</accession>
<dbReference type="InterPro" id="IPR025294">
    <property type="entry name" value="DUF4156"/>
</dbReference>
<dbReference type="OrthoDB" id="6120981at2"/>
<evidence type="ECO:0000313" key="2">
    <source>
        <dbReference type="Proteomes" id="UP000269708"/>
    </source>
</evidence>
<dbReference type="Proteomes" id="UP000269708">
    <property type="component" value="Unassembled WGS sequence"/>
</dbReference>
<evidence type="ECO:0000313" key="1">
    <source>
        <dbReference type="EMBL" id="RPE80242.1"/>
    </source>
</evidence>
<keyword evidence="2" id="KW-1185">Reference proteome</keyword>
<gene>
    <name evidence="1" type="ORF">EDC50_2074</name>
</gene>
<dbReference type="EMBL" id="RKQN01000002">
    <property type="protein sequence ID" value="RPE80242.1"/>
    <property type="molecule type" value="Genomic_DNA"/>
</dbReference>
<name>A0A3N4VB76_9GAMM</name>
<sequence>MRTTTSRLSLLAGIALFAAGCTWVPMKPGAAAVRVIAAGGAPAGCEKRGEVVVSVKDRVGLYRRNPLRVREELETLARNEAPGLQADTVQPLGEPVAGEQRYAAWRCGAGGGRAASTGAGATTGVQTYPLGG</sequence>
<protein>
    <submittedName>
        <fullName evidence="1">Uncharacterized protein DUF4156</fullName>
    </submittedName>
</protein>
<dbReference type="PROSITE" id="PS51257">
    <property type="entry name" value="PROKAR_LIPOPROTEIN"/>
    <property type="match status" value="1"/>
</dbReference>
<proteinExistence type="predicted"/>
<dbReference type="AlphaFoldDB" id="A0A3N4VB76"/>
<dbReference type="Pfam" id="PF13698">
    <property type="entry name" value="DUF4156"/>
    <property type="match status" value="1"/>
</dbReference>
<comment type="caution">
    <text evidence="1">The sequence shown here is derived from an EMBL/GenBank/DDBJ whole genome shotgun (WGS) entry which is preliminary data.</text>
</comment>